<evidence type="ECO:0000256" key="2">
    <source>
        <dbReference type="ARBA" id="ARBA00023002"/>
    </source>
</evidence>
<sequence>MRVLVTGYLGCVGRALTEHLLSEGHTVIGVDITFPSEANDNVESHVASMMDYDALYKVVSSTKPDGIVHLAGLLYQTKKPEHEIFAGNTCGTYNVLTCAEKCGIKRVVLASSINAIGSLFSDPKRYKYFPIDEDHPLEPQDGYSLSKQFNELTADAFIRRVPDMSIVSLRFHYVVVSKKVAKDEALNRDKKVVGGDLFAYTRADASAKACLKGLQVPWKGHDFFFIVAPENVLDEDSESLRKEFYPDVPTLRPLKGTQGFWNCSKAKALLSWSHDD</sequence>
<evidence type="ECO:0000313" key="5">
    <source>
        <dbReference type="EMBL" id="KAA8915639.1"/>
    </source>
</evidence>
<comment type="similarity">
    <text evidence="1">Belongs to the NAD(P)-dependent epimerase/dehydratase family.</text>
</comment>
<dbReference type="EMBL" id="SWFS01000153">
    <property type="protein sequence ID" value="KAA8915639.1"/>
    <property type="molecule type" value="Genomic_DNA"/>
</dbReference>
<evidence type="ECO:0000313" key="6">
    <source>
        <dbReference type="Proteomes" id="UP000761534"/>
    </source>
</evidence>
<organism evidence="5 6">
    <name type="scientific">Trichomonascus ciferrii</name>
    <dbReference type="NCBI Taxonomy" id="44093"/>
    <lineage>
        <taxon>Eukaryota</taxon>
        <taxon>Fungi</taxon>
        <taxon>Dikarya</taxon>
        <taxon>Ascomycota</taxon>
        <taxon>Saccharomycotina</taxon>
        <taxon>Dipodascomycetes</taxon>
        <taxon>Dipodascales</taxon>
        <taxon>Trichomonascaceae</taxon>
        <taxon>Trichomonascus</taxon>
        <taxon>Trichomonascus ciferrii complex</taxon>
    </lineage>
</organism>
<name>A0A642V7B7_9ASCO</name>
<evidence type="ECO:0000259" key="4">
    <source>
        <dbReference type="Pfam" id="PF01370"/>
    </source>
</evidence>
<dbReference type="Pfam" id="PF01370">
    <property type="entry name" value="Epimerase"/>
    <property type="match status" value="1"/>
</dbReference>
<protein>
    <recommendedName>
        <fullName evidence="4">NAD-dependent epimerase/dehydratase domain-containing protein</fullName>
    </recommendedName>
</protein>
<keyword evidence="6" id="KW-1185">Reference proteome</keyword>
<dbReference type="InterPro" id="IPR001509">
    <property type="entry name" value="Epimerase_deHydtase"/>
</dbReference>
<feature type="domain" description="NAD-dependent epimerase/dehydratase" evidence="4">
    <location>
        <begin position="3"/>
        <end position="172"/>
    </location>
</feature>
<dbReference type="InterPro" id="IPR036291">
    <property type="entry name" value="NAD(P)-bd_dom_sf"/>
</dbReference>
<keyword evidence="2" id="KW-0560">Oxidoreductase</keyword>
<gene>
    <name evidence="5" type="ORF">TRICI_002220</name>
</gene>
<evidence type="ECO:0000256" key="1">
    <source>
        <dbReference type="ARBA" id="ARBA00007637"/>
    </source>
</evidence>
<dbReference type="Gene3D" id="3.40.50.720">
    <property type="entry name" value="NAD(P)-binding Rossmann-like Domain"/>
    <property type="match status" value="1"/>
</dbReference>
<keyword evidence="3" id="KW-0520">NAD</keyword>
<dbReference type="OrthoDB" id="202470at2759"/>
<dbReference type="VEuPathDB" id="FungiDB:TRICI_002220"/>
<dbReference type="SUPFAM" id="SSF51735">
    <property type="entry name" value="NAD(P)-binding Rossmann-fold domains"/>
    <property type="match status" value="1"/>
</dbReference>
<dbReference type="Proteomes" id="UP000761534">
    <property type="component" value="Unassembled WGS sequence"/>
</dbReference>
<evidence type="ECO:0000256" key="3">
    <source>
        <dbReference type="ARBA" id="ARBA00023027"/>
    </source>
</evidence>
<accession>A0A642V7B7</accession>
<dbReference type="PANTHER" id="PTHR43103">
    <property type="entry name" value="NUCLEOSIDE-DIPHOSPHATE-SUGAR EPIMERASE"/>
    <property type="match status" value="1"/>
</dbReference>
<comment type="caution">
    <text evidence="5">The sequence shown here is derived from an EMBL/GenBank/DDBJ whole genome shotgun (WGS) entry which is preliminary data.</text>
</comment>
<dbReference type="GO" id="GO:0016491">
    <property type="term" value="F:oxidoreductase activity"/>
    <property type="evidence" value="ECO:0007669"/>
    <property type="project" value="UniProtKB-KW"/>
</dbReference>
<reference evidence="5" key="1">
    <citation type="journal article" date="2019" name="G3 (Bethesda)">
        <title>Genome Assemblies of Two Rare Opportunistic Yeast Pathogens: Diutina rugosa (syn. Candida rugosa) and Trichomonascus ciferrii (syn. Candida ciferrii).</title>
        <authorList>
            <person name="Mixao V."/>
            <person name="Saus E."/>
            <person name="Hansen A.P."/>
            <person name="Lass-Florl C."/>
            <person name="Gabaldon T."/>
        </authorList>
    </citation>
    <scope>NUCLEOTIDE SEQUENCE</scope>
    <source>
        <strain evidence="5">CBS 4856</strain>
    </source>
</reference>
<dbReference type="AlphaFoldDB" id="A0A642V7B7"/>
<proteinExistence type="inferred from homology"/>
<dbReference type="PANTHER" id="PTHR43103:SF5">
    <property type="entry name" value="4-EPIMERASE, PUTATIVE (AFU_ORTHOLOGUE AFUA_7G00360)-RELATED"/>
    <property type="match status" value="1"/>
</dbReference>